<evidence type="ECO:0000256" key="1">
    <source>
        <dbReference type="SAM" id="MobiDB-lite"/>
    </source>
</evidence>
<name>A0A8C6X9V1_NAJNA</name>
<accession>A0A8C6X9V1</accession>
<sequence length="179" mass="20100">MDVSETLEQNPRSPSEKDEEEDDHQPSDDEILKGSSSEQDGEEGQGLPSEEEERLSETKSPDSDRNDQSQPLKSSLRAEQAEDGANDLGDEASSVIRELDEHELDYDEEVPEEPSTWNGLSFHRHPAWQVSLVWIGKGWPKSPVDTQITSEAAKQQLCSAQEKRGRILEVGRDKEAKCR</sequence>
<proteinExistence type="predicted"/>
<keyword evidence="3" id="KW-1185">Reference proteome</keyword>
<evidence type="ECO:0000313" key="2">
    <source>
        <dbReference type="Ensembl" id="ENSNNAP00000011171.1"/>
    </source>
</evidence>
<evidence type="ECO:0000313" key="3">
    <source>
        <dbReference type="Proteomes" id="UP000694559"/>
    </source>
</evidence>
<feature type="compositionally biased region" description="Acidic residues" evidence="1">
    <location>
        <begin position="39"/>
        <end position="54"/>
    </location>
</feature>
<protein>
    <submittedName>
        <fullName evidence="2">Uncharacterized protein</fullName>
    </submittedName>
</protein>
<feature type="compositionally biased region" description="Acidic residues" evidence="1">
    <location>
        <begin position="81"/>
        <end position="90"/>
    </location>
</feature>
<feature type="compositionally biased region" description="Basic and acidic residues" evidence="1">
    <location>
        <begin position="55"/>
        <end position="67"/>
    </location>
</feature>
<dbReference type="AlphaFoldDB" id="A0A8C6X9V1"/>
<dbReference type="OMA" id="CGEHAEG"/>
<reference evidence="2" key="2">
    <citation type="submission" date="2025-09" db="UniProtKB">
        <authorList>
            <consortium name="Ensembl"/>
        </authorList>
    </citation>
    <scope>IDENTIFICATION</scope>
</reference>
<dbReference type="OrthoDB" id="10072532at2759"/>
<dbReference type="GeneTree" id="ENSGT00960000190114"/>
<dbReference type="Proteomes" id="UP000694559">
    <property type="component" value="Unplaced"/>
</dbReference>
<organism evidence="2 3">
    <name type="scientific">Naja naja</name>
    <name type="common">Indian cobra</name>
    <dbReference type="NCBI Taxonomy" id="35670"/>
    <lineage>
        <taxon>Eukaryota</taxon>
        <taxon>Metazoa</taxon>
        <taxon>Chordata</taxon>
        <taxon>Craniata</taxon>
        <taxon>Vertebrata</taxon>
        <taxon>Euteleostomi</taxon>
        <taxon>Lepidosauria</taxon>
        <taxon>Squamata</taxon>
        <taxon>Bifurcata</taxon>
        <taxon>Unidentata</taxon>
        <taxon>Episquamata</taxon>
        <taxon>Toxicofera</taxon>
        <taxon>Serpentes</taxon>
        <taxon>Colubroidea</taxon>
        <taxon>Elapidae</taxon>
        <taxon>Elapinae</taxon>
        <taxon>Naja</taxon>
    </lineage>
</organism>
<reference evidence="2" key="1">
    <citation type="submission" date="2025-08" db="UniProtKB">
        <authorList>
            <consortium name="Ensembl"/>
        </authorList>
    </citation>
    <scope>IDENTIFICATION</scope>
</reference>
<feature type="compositionally biased region" description="Polar residues" evidence="1">
    <location>
        <begin position="1"/>
        <end position="13"/>
    </location>
</feature>
<dbReference type="Ensembl" id="ENSNNAT00000011681.1">
    <property type="protein sequence ID" value="ENSNNAP00000011171.1"/>
    <property type="gene ID" value="ENSNNAG00000007466.1"/>
</dbReference>
<feature type="compositionally biased region" description="Acidic residues" evidence="1">
    <location>
        <begin position="101"/>
        <end position="112"/>
    </location>
</feature>
<feature type="region of interest" description="Disordered" evidence="1">
    <location>
        <begin position="1"/>
        <end position="118"/>
    </location>
</feature>